<dbReference type="OrthoDB" id="8685558at2"/>
<accession>A0A1G9RBG9</accession>
<sequence>MALHFLDFDYSEDEEGLATWDAMASVTAERLADLQSEIDEVLAWACQAFGDRMGPQEEGGLWQYDLQCEQEGQALTELPADPATGRVRWPARLERQDRITLSLSLSGERAFAEAFAARFGAPHES</sequence>
<gene>
    <name evidence="1" type="ORF">SAMN05428957_103112</name>
</gene>
<name>A0A1G9RBG9_9BURK</name>
<protein>
    <submittedName>
        <fullName evidence="1">Uncharacterized protein</fullName>
    </submittedName>
</protein>
<dbReference type="AlphaFoldDB" id="A0A1G9RBG9"/>
<proteinExistence type="predicted"/>
<reference evidence="2" key="1">
    <citation type="submission" date="2016-10" db="EMBL/GenBank/DDBJ databases">
        <authorList>
            <person name="Varghese N."/>
            <person name="Submissions S."/>
        </authorList>
    </citation>
    <scope>NUCLEOTIDE SEQUENCE [LARGE SCALE GENOMIC DNA]</scope>
    <source>
        <strain evidence="2">EPL6</strain>
    </source>
</reference>
<dbReference type="Proteomes" id="UP000198552">
    <property type="component" value="Unassembled WGS sequence"/>
</dbReference>
<dbReference type="EMBL" id="FNHP01000003">
    <property type="protein sequence ID" value="SDM19745.1"/>
    <property type="molecule type" value="Genomic_DNA"/>
</dbReference>
<evidence type="ECO:0000313" key="2">
    <source>
        <dbReference type="Proteomes" id="UP000198552"/>
    </source>
</evidence>
<organism evidence="1 2">
    <name type="scientific">Oryzisolibacter propanilivorax</name>
    <dbReference type="NCBI Taxonomy" id="1527607"/>
    <lineage>
        <taxon>Bacteria</taxon>
        <taxon>Pseudomonadati</taxon>
        <taxon>Pseudomonadota</taxon>
        <taxon>Betaproteobacteria</taxon>
        <taxon>Burkholderiales</taxon>
        <taxon>Comamonadaceae</taxon>
        <taxon>Oryzisolibacter</taxon>
    </lineage>
</organism>
<dbReference type="RefSeq" id="WP_091567847.1">
    <property type="nucleotide sequence ID" value="NZ_FNHP01000003.1"/>
</dbReference>
<evidence type="ECO:0000313" key="1">
    <source>
        <dbReference type="EMBL" id="SDM19745.1"/>
    </source>
</evidence>
<keyword evidence="2" id="KW-1185">Reference proteome</keyword>